<feature type="region of interest" description="Disordered" evidence="1">
    <location>
        <begin position="28"/>
        <end position="64"/>
    </location>
</feature>
<feature type="compositionally biased region" description="Low complexity" evidence="1">
    <location>
        <begin position="33"/>
        <end position="44"/>
    </location>
</feature>
<dbReference type="AlphaFoldDB" id="A0A9W8EAB3"/>
<keyword evidence="3" id="KW-1185">Reference proteome</keyword>
<evidence type="ECO:0000313" key="2">
    <source>
        <dbReference type="EMBL" id="KAJ1983207.1"/>
    </source>
</evidence>
<dbReference type="Proteomes" id="UP001151582">
    <property type="component" value="Unassembled WGS sequence"/>
</dbReference>
<accession>A0A9W8EAB3</accession>
<organism evidence="2 3">
    <name type="scientific">Dimargaris verticillata</name>
    <dbReference type="NCBI Taxonomy" id="2761393"/>
    <lineage>
        <taxon>Eukaryota</taxon>
        <taxon>Fungi</taxon>
        <taxon>Fungi incertae sedis</taxon>
        <taxon>Zoopagomycota</taxon>
        <taxon>Kickxellomycotina</taxon>
        <taxon>Dimargaritomycetes</taxon>
        <taxon>Dimargaritales</taxon>
        <taxon>Dimargaritaceae</taxon>
        <taxon>Dimargaris</taxon>
    </lineage>
</organism>
<gene>
    <name evidence="2" type="ORF">H4R34_001407</name>
</gene>
<comment type="caution">
    <text evidence="2">The sequence shown here is derived from an EMBL/GenBank/DDBJ whole genome shotgun (WGS) entry which is preliminary data.</text>
</comment>
<dbReference type="OrthoDB" id="5599462at2759"/>
<dbReference type="EMBL" id="JANBQB010000065">
    <property type="protein sequence ID" value="KAJ1983207.1"/>
    <property type="molecule type" value="Genomic_DNA"/>
</dbReference>
<evidence type="ECO:0000313" key="3">
    <source>
        <dbReference type="Proteomes" id="UP001151582"/>
    </source>
</evidence>
<sequence length="110" mass="12086">MAHNQTNQVPLGHSPAYDYLSMTMNLDERRQESALPPAARSASATTDHVSVPVEDQHHSTSQTATAMPRAAITYHHARQLAVPKYQRHNRNCECRGSGVGCQCGAICECR</sequence>
<reference evidence="2" key="1">
    <citation type="submission" date="2022-07" db="EMBL/GenBank/DDBJ databases">
        <title>Phylogenomic reconstructions and comparative analyses of Kickxellomycotina fungi.</title>
        <authorList>
            <person name="Reynolds N.K."/>
            <person name="Stajich J.E."/>
            <person name="Barry K."/>
            <person name="Grigoriev I.V."/>
            <person name="Crous P."/>
            <person name="Smith M.E."/>
        </authorList>
    </citation>
    <scope>NUCLEOTIDE SEQUENCE</scope>
    <source>
        <strain evidence="2">RSA 567</strain>
    </source>
</reference>
<evidence type="ECO:0000256" key="1">
    <source>
        <dbReference type="SAM" id="MobiDB-lite"/>
    </source>
</evidence>
<name>A0A9W8EAB3_9FUNG</name>
<proteinExistence type="predicted"/>
<protein>
    <submittedName>
        <fullName evidence="2">Uncharacterized protein</fullName>
    </submittedName>
</protein>